<feature type="transmembrane region" description="Helical" evidence="1">
    <location>
        <begin position="69"/>
        <end position="88"/>
    </location>
</feature>
<accession>A0A3M8STU9</accession>
<dbReference type="Proteomes" id="UP000267049">
    <property type="component" value="Unassembled WGS sequence"/>
</dbReference>
<evidence type="ECO:0000313" key="2">
    <source>
        <dbReference type="EMBL" id="RNF84125.1"/>
    </source>
</evidence>
<evidence type="ECO:0000313" key="3">
    <source>
        <dbReference type="Proteomes" id="UP000267049"/>
    </source>
</evidence>
<gene>
    <name evidence="2" type="ORF">EER27_06880</name>
</gene>
<dbReference type="AlphaFoldDB" id="A0A3M8STU9"/>
<feature type="transmembrane region" description="Helical" evidence="1">
    <location>
        <begin position="43"/>
        <end position="62"/>
    </location>
</feature>
<keyword evidence="1" id="KW-0472">Membrane</keyword>
<keyword evidence="3" id="KW-1185">Reference proteome</keyword>
<dbReference type="RefSeq" id="WP_123087311.1">
    <property type="nucleotide sequence ID" value="NZ_RIBS01000003.1"/>
</dbReference>
<name>A0A3M8STU9_9GAMM</name>
<feature type="transmembrane region" description="Helical" evidence="1">
    <location>
        <begin position="94"/>
        <end position="117"/>
    </location>
</feature>
<dbReference type="Pfam" id="PF09842">
    <property type="entry name" value="DUF2069"/>
    <property type="match status" value="1"/>
</dbReference>
<protein>
    <submittedName>
        <fullName evidence="2">DUF2069 domain-containing protein</fullName>
    </submittedName>
</protein>
<dbReference type="EMBL" id="RIBS01000003">
    <property type="protein sequence ID" value="RNF84125.1"/>
    <property type="molecule type" value="Genomic_DNA"/>
</dbReference>
<comment type="caution">
    <text evidence="2">The sequence shown here is derived from an EMBL/GenBank/DDBJ whole genome shotgun (WGS) entry which is preliminary data.</text>
</comment>
<keyword evidence="1" id="KW-1133">Transmembrane helix</keyword>
<dbReference type="InterPro" id="IPR018643">
    <property type="entry name" value="DUF2069_membrane"/>
</dbReference>
<reference evidence="2 3" key="1">
    <citation type="submission" date="2018-11" db="EMBL/GenBank/DDBJ databases">
        <title>Lysobacter cryohumiis sp. nov., isolated from soil in the Tianshan Mountains, Xinjiang, China.</title>
        <authorList>
            <person name="Luo Y."/>
            <person name="Sheng H."/>
        </authorList>
    </citation>
    <scope>NUCLEOTIDE SEQUENCE [LARGE SCALE GENOMIC DNA]</scope>
    <source>
        <strain evidence="2 3">ZS60</strain>
    </source>
</reference>
<keyword evidence="1" id="KW-0812">Transmembrane</keyword>
<evidence type="ECO:0000256" key="1">
    <source>
        <dbReference type="SAM" id="Phobius"/>
    </source>
</evidence>
<dbReference type="OrthoDB" id="5957486at2"/>
<proteinExistence type="predicted"/>
<sequence length="124" mass="13032">MNANDLSESQASVRRKARIALVASLLALVALFVAWFAAGTHALAAMLVFALPPALLALGAWFGRGHAAFWSGVLALGWFCHGVMLAWSSAPERLYALAEVLLSLAIVFAANAPGLAAKFGKRRG</sequence>
<feature type="transmembrane region" description="Helical" evidence="1">
    <location>
        <begin position="19"/>
        <end position="37"/>
    </location>
</feature>
<organism evidence="2 3">
    <name type="scientific">Montanilutibacter psychrotolerans</name>
    <dbReference type="NCBI Taxonomy" id="1327343"/>
    <lineage>
        <taxon>Bacteria</taxon>
        <taxon>Pseudomonadati</taxon>
        <taxon>Pseudomonadota</taxon>
        <taxon>Gammaproteobacteria</taxon>
        <taxon>Lysobacterales</taxon>
        <taxon>Lysobacteraceae</taxon>
        <taxon>Montanilutibacter</taxon>
    </lineage>
</organism>